<protein>
    <recommendedName>
        <fullName evidence="1">SnoaL-like domain-containing protein</fullName>
    </recommendedName>
</protein>
<gene>
    <name evidence="2" type="ORF">MARA_60960</name>
</gene>
<dbReference type="SUPFAM" id="SSF54427">
    <property type="entry name" value="NTF2-like"/>
    <property type="match status" value="1"/>
</dbReference>
<sequence length="132" mass="14226">MTTLTSDRVLTATDDLVAAFAATDTAAYFGAFSPDATFVFHPEPARLNDRAAYEALWASWLADGWRVVSCVSSDRMVQTYGDVAVLSHTVDTVTSVGGEQTSTRERETIVFVLDGDRLVAVHEHLSTAPAVS</sequence>
<dbReference type="Proteomes" id="UP000467428">
    <property type="component" value="Chromosome"/>
</dbReference>
<geneLocation type="plasmid" evidence="3">
    <name>pjcm18538 dna</name>
</geneLocation>
<keyword evidence="3" id="KW-1185">Reference proteome</keyword>
<evidence type="ECO:0000259" key="1">
    <source>
        <dbReference type="Pfam" id="PF13474"/>
    </source>
</evidence>
<dbReference type="EMBL" id="AP022593">
    <property type="protein sequence ID" value="BBY52628.1"/>
    <property type="molecule type" value="Genomic_DNA"/>
</dbReference>
<name>A0A7I7S736_9MYCO</name>
<dbReference type="RefSeq" id="WP_163924451.1">
    <property type="nucleotide sequence ID" value="NZ_AP022593.1"/>
</dbReference>
<dbReference type="Gene3D" id="3.10.450.50">
    <property type="match status" value="1"/>
</dbReference>
<proteinExistence type="predicted"/>
<feature type="domain" description="SnoaL-like" evidence="1">
    <location>
        <begin position="9"/>
        <end position="127"/>
    </location>
</feature>
<dbReference type="InterPro" id="IPR032710">
    <property type="entry name" value="NTF2-like_dom_sf"/>
</dbReference>
<dbReference type="AlphaFoldDB" id="A0A7I7S736"/>
<dbReference type="KEGG" id="marz:MARA_60960"/>
<reference evidence="2 3" key="1">
    <citation type="journal article" date="2019" name="Emerg. Microbes Infect.">
        <title>Comprehensive subspecies identification of 175 nontuberculous mycobacteria species based on 7547 genomic profiles.</title>
        <authorList>
            <person name="Matsumoto Y."/>
            <person name="Kinjo T."/>
            <person name="Motooka D."/>
            <person name="Nabeya D."/>
            <person name="Jung N."/>
            <person name="Uechi K."/>
            <person name="Horii T."/>
            <person name="Iida T."/>
            <person name="Fujita J."/>
            <person name="Nakamura S."/>
        </authorList>
    </citation>
    <scope>NUCLEOTIDE SEQUENCE [LARGE SCALE GENOMIC DNA]</scope>
    <source>
        <strain evidence="2 3">JCM 18538</strain>
    </source>
</reference>
<organism evidence="2 3">
    <name type="scientific">Mycolicibacterium arabiense</name>
    <dbReference type="NCBI Taxonomy" id="1286181"/>
    <lineage>
        <taxon>Bacteria</taxon>
        <taxon>Bacillati</taxon>
        <taxon>Actinomycetota</taxon>
        <taxon>Actinomycetes</taxon>
        <taxon>Mycobacteriales</taxon>
        <taxon>Mycobacteriaceae</taxon>
        <taxon>Mycolicibacterium</taxon>
    </lineage>
</organism>
<evidence type="ECO:0000313" key="2">
    <source>
        <dbReference type="EMBL" id="BBY52628.1"/>
    </source>
</evidence>
<accession>A0A7I7S736</accession>
<dbReference type="InterPro" id="IPR037401">
    <property type="entry name" value="SnoaL-like"/>
</dbReference>
<evidence type="ECO:0000313" key="3">
    <source>
        <dbReference type="Proteomes" id="UP000467428"/>
    </source>
</evidence>
<dbReference type="Pfam" id="PF13474">
    <property type="entry name" value="SnoaL_3"/>
    <property type="match status" value="1"/>
</dbReference>